<dbReference type="AlphaFoldDB" id="A0A427YT12"/>
<dbReference type="OrthoDB" id="10443082at2759"/>
<proteinExistence type="predicted"/>
<protein>
    <submittedName>
        <fullName evidence="1">Uncharacterized protein</fullName>
    </submittedName>
</protein>
<accession>A0A427YT12</accession>
<reference evidence="1 2" key="1">
    <citation type="submission" date="2018-11" db="EMBL/GenBank/DDBJ databases">
        <title>Genome sequence of Saitozyma podzolica DSM 27192.</title>
        <authorList>
            <person name="Aliyu H."/>
            <person name="Gorte O."/>
            <person name="Ochsenreither K."/>
        </authorList>
    </citation>
    <scope>NUCLEOTIDE SEQUENCE [LARGE SCALE GENOMIC DNA]</scope>
    <source>
        <strain evidence="1 2">DSM 27192</strain>
    </source>
</reference>
<gene>
    <name evidence="1" type="ORF">EHS25_004025</name>
</gene>
<dbReference type="EMBL" id="RSCD01000002">
    <property type="protein sequence ID" value="RSH94222.1"/>
    <property type="molecule type" value="Genomic_DNA"/>
</dbReference>
<name>A0A427YT12_9TREE</name>
<dbReference type="Proteomes" id="UP000279259">
    <property type="component" value="Unassembled WGS sequence"/>
</dbReference>
<evidence type="ECO:0000313" key="2">
    <source>
        <dbReference type="Proteomes" id="UP000279259"/>
    </source>
</evidence>
<organism evidence="1 2">
    <name type="scientific">Saitozyma podzolica</name>
    <dbReference type="NCBI Taxonomy" id="1890683"/>
    <lineage>
        <taxon>Eukaryota</taxon>
        <taxon>Fungi</taxon>
        <taxon>Dikarya</taxon>
        <taxon>Basidiomycota</taxon>
        <taxon>Agaricomycotina</taxon>
        <taxon>Tremellomycetes</taxon>
        <taxon>Tremellales</taxon>
        <taxon>Trimorphomycetaceae</taxon>
        <taxon>Saitozyma</taxon>
    </lineage>
</organism>
<sequence>MTIWGPSHKLFHDVLEFCQGTDVEELCIAAYPSGGWRYSSGGWRYSLGGSDNLVELALTRLPCIKRLTLHDVSGNHGVPSKTGLELRVGFSSLRRPGHVYAIPLDQPGDSPSDRICNRVADQYVQRFLAVTGMIKACAVHAGDAGDAGAGRCELVGLENGLYCGDKDEHQCGIADATYLEGRIRRWVSKSYGEGLVTDNIQERVRFLDGRHDAPSEDLECTVCHRSLLQYEESDPRYKPTEMHLQ</sequence>
<keyword evidence="2" id="KW-1185">Reference proteome</keyword>
<comment type="caution">
    <text evidence="1">The sequence shown here is derived from an EMBL/GenBank/DDBJ whole genome shotgun (WGS) entry which is preliminary data.</text>
</comment>
<evidence type="ECO:0000313" key="1">
    <source>
        <dbReference type="EMBL" id="RSH94222.1"/>
    </source>
</evidence>